<feature type="non-terminal residue" evidence="2">
    <location>
        <position position="82"/>
    </location>
</feature>
<gene>
    <name evidence="2" type="ORF">KI387_029586</name>
</gene>
<dbReference type="AlphaFoldDB" id="A0AA38CJ67"/>
<feature type="compositionally biased region" description="Basic and acidic residues" evidence="1">
    <location>
        <begin position="15"/>
        <end position="49"/>
    </location>
</feature>
<protein>
    <submittedName>
        <fullName evidence="2">Uncharacterized protein</fullName>
    </submittedName>
</protein>
<sequence>GWYIINARDEVGDAKSKRRAHDGIDYVHDDEGDNNKEKNFREDGKHGENDDLQIVGDEEFDVIGVMHGEEVEAVVTREIRGL</sequence>
<proteinExistence type="predicted"/>
<evidence type="ECO:0000256" key="1">
    <source>
        <dbReference type="SAM" id="MobiDB-lite"/>
    </source>
</evidence>
<evidence type="ECO:0000313" key="3">
    <source>
        <dbReference type="Proteomes" id="UP000824469"/>
    </source>
</evidence>
<organism evidence="2 3">
    <name type="scientific">Taxus chinensis</name>
    <name type="common">Chinese yew</name>
    <name type="synonym">Taxus wallichiana var. chinensis</name>
    <dbReference type="NCBI Taxonomy" id="29808"/>
    <lineage>
        <taxon>Eukaryota</taxon>
        <taxon>Viridiplantae</taxon>
        <taxon>Streptophyta</taxon>
        <taxon>Embryophyta</taxon>
        <taxon>Tracheophyta</taxon>
        <taxon>Spermatophyta</taxon>
        <taxon>Pinopsida</taxon>
        <taxon>Pinidae</taxon>
        <taxon>Conifers II</taxon>
        <taxon>Cupressales</taxon>
        <taxon>Taxaceae</taxon>
        <taxon>Taxus</taxon>
    </lineage>
</organism>
<dbReference type="Proteomes" id="UP000824469">
    <property type="component" value="Unassembled WGS sequence"/>
</dbReference>
<comment type="caution">
    <text evidence="2">The sequence shown here is derived from an EMBL/GenBank/DDBJ whole genome shotgun (WGS) entry which is preliminary data.</text>
</comment>
<name>A0AA38CJ67_TAXCH</name>
<accession>A0AA38CJ67</accession>
<evidence type="ECO:0000313" key="2">
    <source>
        <dbReference type="EMBL" id="KAH9297904.1"/>
    </source>
</evidence>
<feature type="region of interest" description="Disordered" evidence="1">
    <location>
        <begin position="15"/>
        <end position="51"/>
    </location>
</feature>
<keyword evidence="3" id="KW-1185">Reference proteome</keyword>
<reference evidence="2 3" key="1">
    <citation type="journal article" date="2021" name="Nat. Plants">
        <title>The Taxus genome provides insights into paclitaxel biosynthesis.</title>
        <authorList>
            <person name="Xiong X."/>
            <person name="Gou J."/>
            <person name="Liao Q."/>
            <person name="Li Y."/>
            <person name="Zhou Q."/>
            <person name="Bi G."/>
            <person name="Li C."/>
            <person name="Du R."/>
            <person name="Wang X."/>
            <person name="Sun T."/>
            <person name="Guo L."/>
            <person name="Liang H."/>
            <person name="Lu P."/>
            <person name="Wu Y."/>
            <person name="Zhang Z."/>
            <person name="Ro D.K."/>
            <person name="Shang Y."/>
            <person name="Huang S."/>
            <person name="Yan J."/>
        </authorList>
    </citation>
    <scope>NUCLEOTIDE SEQUENCE [LARGE SCALE GENOMIC DNA]</scope>
    <source>
        <strain evidence="2">Ta-2019</strain>
    </source>
</reference>
<feature type="non-terminal residue" evidence="2">
    <location>
        <position position="1"/>
    </location>
</feature>
<dbReference type="EMBL" id="JAHRHJ020000010">
    <property type="protein sequence ID" value="KAH9297904.1"/>
    <property type="molecule type" value="Genomic_DNA"/>
</dbReference>